<comment type="caution">
    <text evidence="3">The sequence shown here is derived from an EMBL/GenBank/DDBJ whole genome shotgun (WGS) entry which is preliminary data.</text>
</comment>
<organism evidence="3 4">
    <name type="scientific">Bradyrhizobium jicamae</name>
    <dbReference type="NCBI Taxonomy" id="280332"/>
    <lineage>
        <taxon>Bacteria</taxon>
        <taxon>Pseudomonadati</taxon>
        <taxon>Pseudomonadota</taxon>
        <taxon>Alphaproteobacteria</taxon>
        <taxon>Hyphomicrobiales</taxon>
        <taxon>Nitrobacteraceae</taxon>
        <taxon>Bradyrhizobium</taxon>
    </lineage>
</organism>
<keyword evidence="4" id="KW-1185">Reference proteome</keyword>
<proteinExistence type="predicted"/>
<gene>
    <name evidence="3" type="ORF">CQ12_34440</name>
</gene>
<dbReference type="STRING" id="280332.CQ12_34440"/>
<dbReference type="InterPro" id="IPR025711">
    <property type="entry name" value="PepSY"/>
</dbReference>
<name>A0A0R3KE10_9BRAD</name>
<evidence type="ECO:0000313" key="4">
    <source>
        <dbReference type="Proteomes" id="UP000050863"/>
    </source>
</evidence>
<dbReference type="OrthoDB" id="7856745at2"/>
<feature type="domain" description="PepSY" evidence="2">
    <location>
        <begin position="50"/>
        <end position="108"/>
    </location>
</feature>
<reference evidence="3 4" key="1">
    <citation type="submission" date="2014-03" db="EMBL/GenBank/DDBJ databases">
        <title>Bradyrhizobium valentinum sp. nov., isolated from effective nodules of Lupinus mariae-josephae, a lupine endemic of basic-lime soils in Eastern Spain.</title>
        <authorList>
            <person name="Duran D."/>
            <person name="Rey L."/>
            <person name="Navarro A."/>
            <person name="Busquets A."/>
            <person name="Imperial J."/>
            <person name="Ruiz-Argueso T."/>
        </authorList>
    </citation>
    <scope>NUCLEOTIDE SEQUENCE [LARGE SCALE GENOMIC DNA]</scope>
    <source>
        <strain evidence="3 4">PAC68</strain>
    </source>
</reference>
<evidence type="ECO:0000256" key="1">
    <source>
        <dbReference type="SAM" id="SignalP"/>
    </source>
</evidence>
<sequence length="109" mass="11979">MWLLMGKGTSMKTTIHWVLLASLFLDAPAVAVVQAHQPSPKKERAQPAAKITEEQAKKIALERIPGEVTDVAIEKKRGKNVYVIEIQSPEQGEKDVFVDVETGKIVGTD</sequence>
<dbReference type="Pfam" id="PF03413">
    <property type="entry name" value="PepSY"/>
    <property type="match status" value="1"/>
</dbReference>
<dbReference type="EMBL" id="LLXZ01000223">
    <property type="protein sequence ID" value="KRQ93793.1"/>
    <property type="molecule type" value="Genomic_DNA"/>
</dbReference>
<protein>
    <recommendedName>
        <fullName evidence="2">PepSY domain-containing protein</fullName>
    </recommendedName>
</protein>
<evidence type="ECO:0000259" key="2">
    <source>
        <dbReference type="Pfam" id="PF03413"/>
    </source>
</evidence>
<accession>A0A0R3KE10</accession>
<feature type="signal peptide" evidence="1">
    <location>
        <begin position="1"/>
        <end position="31"/>
    </location>
</feature>
<dbReference type="Gene3D" id="3.10.450.40">
    <property type="match status" value="1"/>
</dbReference>
<keyword evidence="1" id="KW-0732">Signal</keyword>
<dbReference type="AlphaFoldDB" id="A0A0R3KE10"/>
<feature type="chain" id="PRO_5006442036" description="PepSY domain-containing protein" evidence="1">
    <location>
        <begin position="32"/>
        <end position="109"/>
    </location>
</feature>
<evidence type="ECO:0000313" key="3">
    <source>
        <dbReference type="EMBL" id="KRQ93793.1"/>
    </source>
</evidence>
<dbReference type="Proteomes" id="UP000050863">
    <property type="component" value="Unassembled WGS sequence"/>
</dbReference>